<feature type="repeat" description="TPR" evidence="1">
    <location>
        <begin position="107"/>
        <end position="140"/>
    </location>
</feature>
<dbReference type="SUPFAM" id="SSF48452">
    <property type="entry name" value="TPR-like"/>
    <property type="match status" value="2"/>
</dbReference>
<gene>
    <name evidence="2" type="ORF">QPM17_01220</name>
</gene>
<comment type="caution">
    <text evidence="2">The sequence shown here is derived from an EMBL/GenBank/DDBJ whole genome shotgun (WGS) entry which is preliminary data.</text>
</comment>
<feature type="repeat" description="TPR" evidence="1">
    <location>
        <begin position="346"/>
        <end position="379"/>
    </location>
</feature>
<dbReference type="Proteomes" id="UP001227964">
    <property type="component" value="Unassembled WGS sequence"/>
</dbReference>
<dbReference type="InterPro" id="IPR011990">
    <property type="entry name" value="TPR-like_helical_dom_sf"/>
</dbReference>
<accession>A0ABT7I7K6</accession>
<keyword evidence="1" id="KW-0802">TPR repeat</keyword>
<dbReference type="EMBL" id="JASSVS010000001">
    <property type="protein sequence ID" value="MDL0429732.1"/>
    <property type="molecule type" value="Genomic_DNA"/>
</dbReference>
<dbReference type="PANTHER" id="PTHR12558:SF13">
    <property type="entry name" value="CELL DIVISION CYCLE PROTEIN 27 HOMOLOG"/>
    <property type="match status" value="1"/>
</dbReference>
<sequence length="493" mass="54197">MGVGVAIGLLLPLQVSAVPISSTDAEALSTPAESLEPKLRDILLRATRALMDSRFEDAESLAREILAEHPDAPDALQILGYALANLKQYDEAISVLDKSADRYERNAGPLVVKGEILRFRGQREQSRQAFERALEIEPDNLRALENLGKMAIDDGEVERAIGYFETAARQLAPRELGVKPRLAELYFRTGQVERVQQLLAPWSDLPEGTPDRVIAMLARAAAEQNERAASRGYFEARLRRAPSLEAYVDFGTFHRNGLDFAKAERVFKQAADRYPDSAVPWVELGRTYGGEGRYEAALDAFNRGLEIAPGNVSLLKGVRLAQFRLGQLDAAQAVALRLASRQDAEPSDHVWLGSIERTRGNVDTAIAAYHSALEADPENWVALNNLAELLTKRDPDQAVALARQAVDVAGHVAAARDTLAWALFRSGDVSAARDMYAELTADAPEYAIAAYHYGRVLIAIGRSAEGRAELLRALELDNGFRYAEDARARLKNQ</sequence>
<feature type="repeat" description="TPR" evidence="1">
    <location>
        <begin position="244"/>
        <end position="277"/>
    </location>
</feature>
<name>A0ABT7I7K6_9GAMM</name>
<dbReference type="SMART" id="SM00028">
    <property type="entry name" value="TPR"/>
    <property type="match status" value="7"/>
</dbReference>
<dbReference type="PROSITE" id="PS50005">
    <property type="entry name" value="TPR"/>
    <property type="match status" value="4"/>
</dbReference>
<evidence type="ECO:0000313" key="3">
    <source>
        <dbReference type="Proteomes" id="UP001227964"/>
    </source>
</evidence>
<evidence type="ECO:0000313" key="2">
    <source>
        <dbReference type="EMBL" id="MDL0429732.1"/>
    </source>
</evidence>
<proteinExistence type="predicted"/>
<dbReference type="Gene3D" id="1.25.40.10">
    <property type="entry name" value="Tetratricopeptide repeat domain"/>
    <property type="match status" value="2"/>
</dbReference>
<reference evidence="2 3" key="1">
    <citation type="submission" date="2023-06" db="EMBL/GenBank/DDBJ databases">
        <title>Marinobacter azerbaijanicus a moderately halophilic, isolated from Urmia Lake in Azerbaijan region of Iran.</title>
        <authorList>
            <person name="Sanchez-Porro C."/>
            <person name="Aghdam E.M."/>
            <person name="Saheb S.M."/>
            <person name="Tarhriz V."/>
            <person name="Kazemi E."/>
            <person name="Ammozegar M.A."/>
            <person name="Ventosa A."/>
            <person name="Hejazi M.S."/>
        </authorList>
    </citation>
    <scope>NUCLEOTIDE SEQUENCE [LARGE SCALE GENOMIC DNA]</scope>
    <source>
        <strain evidence="2 3">TBZ242</strain>
    </source>
</reference>
<dbReference type="PANTHER" id="PTHR12558">
    <property type="entry name" value="CELL DIVISION CYCLE 16,23,27"/>
    <property type="match status" value="1"/>
</dbReference>
<dbReference type="InterPro" id="IPR019734">
    <property type="entry name" value="TPR_rpt"/>
</dbReference>
<feature type="repeat" description="TPR" evidence="1">
    <location>
        <begin position="278"/>
        <end position="311"/>
    </location>
</feature>
<dbReference type="RefSeq" id="WP_285388788.1">
    <property type="nucleotide sequence ID" value="NZ_JASSVS010000001.1"/>
</dbReference>
<organism evidence="2 3">
    <name type="scientific">Marinobacter azerbaijanicus</name>
    <dbReference type="NCBI Taxonomy" id="3050455"/>
    <lineage>
        <taxon>Bacteria</taxon>
        <taxon>Pseudomonadati</taxon>
        <taxon>Pseudomonadota</taxon>
        <taxon>Gammaproteobacteria</taxon>
        <taxon>Pseudomonadales</taxon>
        <taxon>Marinobacteraceae</taxon>
        <taxon>Marinobacter</taxon>
    </lineage>
</organism>
<evidence type="ECO:0000256" key="1">
    <source>
        <dbReference type="PROSITE-ProRule" id="PRU00339"/>
    </source>
</evidence>
<dbReference type="Pfam" id="PF13432">
    <property type="entry name" value="TPR_16"/>
    <property type="match status" value="3"/>
</dbReference>
<keyword evidence="3" id="KW-1185">Reference proteome</keyword>
<protein>
    <submittedName>
        <fullName evidence="2">Tetratricopeptide repeat protein</fullName>
    </submittedName>
</protein>
<dbReference type="Pfam" id="PF14559">
    <property type="entry name" value="TPR_19"/>
    <property type="match status" value="2"/>
</dbReference>